<dbReference type="PANTHER" id="PTHR11014">
    <property type="entry name" value="PEPTIDASE M20 FAMILY MEMBER"/>
    <property type="match status" value="1"/>
</dbReference>
<dbReference type="Proteomes" id="UP000198598">
    <property type="component" value="Unassembled WGS sequence"/>
</dbReference>
<dbReference type="PIRSF" id="PIRSF005962">
    <property type="entry name" value="Pept_M20D_amidohydro"/>
    <property type="match status" value="1"/>
</dbReference>
<dbReference type="InterPro" id="IPR036264">
    <property type="entry name" value="Bact_exopeptidase_dim_dom"/>
</dbReference>
<evidence type="ECO:0000259" key="3">
    <source>
        <dbReference type="Pfam" id="PF07687"/>
    </source>
</evidence>
<dbReference type="EMBL" id="FOLQ01000003">
    <property type="protein sequence ID" value="SFD16691.1"/>
    <property type="molecule type" value="Genomic_DNA"/>
</dbReference>
<keyword evidence="2" id="KW-0479">Metal-binding</keyword>
<dbReference type="FunFam" id="3.30.70.360:FF:000001">
    <property type="entry name" value="N-acetyldiaminopimelate deacetylase"/>
    <property type="match status" value="1"/>
</dbReference>
<keyword evidence="1 4" id="KW-0378">Hydrolase</keyword>
<dbReference type="OrthoDB" id="9776731at2"/>
<dbReference type="PANTHER" id="PTHR11014:SF63">
    <property type="entry name" value="METALLOPEPTIDASE, PUTATIVE (AFU_ORTHOLOGUE AFUA_6G09600)-RELATED"/>
    <property type="match status" value="1"/>
</dbReference>
<protein>
    <submittedName>
        <fullName evidence="4">Amidohydrolase</fullName>
    </submittedName>
</protein>
<evidence type="ECO:0000313" key="5">
    <source>
        <dbReference type="Proteomes" id="UP000198598"/>
    </source>
</evidence>
<organism evidence="4 5">
    <name type="scientific">Spirosoma endophyticum</name>
    <dbReference type="NCBI Taxonomy" id="662367"/>
    <lineage>
        <taxon>Bacteria</taxon>
        <taxon>Pseudomonadati</taxon>
        <taxon>Bacteroidota</taxon>
        <taxon>Cytophagia</taxon>
        <taxon>Cytophagales</taxon>
        <taxon>Cytophagaceae</taxon>
        <taxon>Spirosoma</taxon>
    </lineage>
</organism>
<accession>A0A1I1Q3I2</accession>
<dbReference type="SUPFAM" id="SSF53187">
    <property type="entry name" value="Zn-dependent exopeptidases"/>
    <property type="match status" value="1"/>
</dbReference>
<feature type="binding site" evidence="2">
    <location>
        <position position="149"/>
    </location>
    <ligand>
        <name>Mn(2+)</name>
        <dbReference type="ChEBI" id="CHEBI:29035"/>
        <label>2</label>
    </ligand>
</feature>
<dbReference type="InterPro" id="IPR011650">
    <property type="entry name" value="Peptidase_M20_dimer"/>
</dbReference>
<dbReference type="STRING" id="662367.SAMN05216167_103590"/>
<evidence type="ECO:0000313" key="4">
    <source>
        <dbReference type="EMBL" id="SFD16691.1"/>
    </source>
</evidence>
<dbReference type="GO" id="GO:0046872">
    <property type="term" value="F:metal ion binding"/>
    <property type="evidence" value="ECO:0007669"/>
    <property type="project" value="UniProtKB-KW"/>
</dbReference>
<dbReference type="RefSeq" id="WP_093826205.1">
    <property type="nucleotide sequence ID" value="NZ_FOLQ01000003.1"/>
</dbReference>
<comment type="cofactor">
    <cofactor evidence="2">
        <name>Mn(2+)</name>
        <dbReference type="ChEBI" id="CHEBI:29035"/>
    </cofactor>
    <text evidence="2">The Mn(2+) ion enhances activity.</text>
</comment>
<dbReference type="Pfam" id="PF01546">
    <property type="entry name" value="Peptidase_M20"/>
    <property type="match status" value="1"/>
</dbReference>
<dbReference type="NCBIfam" id="TIGR01891">
    <property type="entry name" value="amidohydrolases"/>
    <property type="match status" value="1"/>
</dbReference>
<dbReference type="Gene3D" id="3.40.630.10">
    <property type="entry name" value="Zn peptidases"/>
    <property type="match status" value="1"/>
</dbReference>
<keyword evidence="2" id="KW-0464">Manganese</keyword>
<dbReference type="InterPro" id="IPR002933">
    <property type="entry name" value="Peptidase_M20"/>
</dbReference>
<keyword evidence="5" id="KW-1185">Reference proteome</keyword>
<feature type="binding site" evidence="2">
    <location>
        <position position="185"/>
    </location>
    <ligand>
        <name>Mn(2+)</name>
        <dbReference type="ChEBI" id="CHEBI:29035"/>
        <label>2</label>
    </ligand>
</feature>
<dbReference type="InterPro" id="IPR017439">
    <property type="entry name" value="Amidohydrolase"/>
</dbReference>
<name>A0A1I1Q3I2_9BACT</name>
<dbReference type="GO" id="GO:0019877">
    <property type="term" value="P:diaminopimelate biosynthetic process"/>
    <property type="evidence" value="ECO:0007669"/>
    <property type="project" value="UniProtKB-ARBA"/>
</dbReference>
<feature type="binding site" evidence="2">
    <location>
        <position position="216"/>
    </location>
    <ligand>
        <name>Mn(2+)</name>
        <dbReference type="ChEBI" id="CHEBI:29035"/>
        <label>2</label>
    </ligand>
</feature>
<feature type="binding site" evidence="2">
    <location>
        <position position="418"/>
    </location>
    <ligand>
        <name>Mn(2+)</name>
        <dbReference type="ChEBI" id="CHEBI:29035"/>
        <label>2</label>
    </ligand>
</feature>
<evidence type="ECO:0000256" key="1">
    <source>
        <dbReference type="ARBA" id="ARBA00022801"/>
    </source>
</evidence>
<evidence type="ECO:0000256" key="2">
    <source>
        <dbReference type="PIRSR" id="PIRSR005962-1"/>
    </source>
</evidence>
<dbReference type="GO" id="GO:0050118">
    <property type="term" value="F:N-acetyldiaminopimelate deacetylase activity"/>
    <property type="evidence" value="ECO:0007669"/>
    <property type="project" value="UniProtKB-ARBA"/>
</dbReference>
<dbReference type="Gene3D" id="3.30.70.360">
    <property type="match status" value="1"/>
</dbReference>
<gene>
    <name evidence="4" type="ORF">SAMN05216167_103590</name>
</gene>
<dbReference type="AlphaFoldDB" id="A0A1I1Q3I2"/>
<feature type="domain" description="Peptidase M20 dimerisation" evidence="3">
    <location>
        <begin position="240"/>
        <end position="336"/>
    </location>
</feature>
<sequence length="447" mass="48165">MKFIYRLILVFFASTCLFTLVCLSQNVTPLKGHETSAVLLAQIDKVADGLTPKVIAWRRDIHQNPELGNREFHTAEKIAAHLQSLGIEVKTGVGKTGVVGLLKGGKSGPVVALRADMDALPITERANLSFKSTTTTDYKGKATGVMHACGHDAHVAMLMGAAEVLASVKSELRGTVKFIFQPSEEGPPTGEEGGAKLMVKEGVLDNPKVDVIFGQHIASGNDIGLFTYRPGGFYAENDIYQITIHGKQSHGASPWSSVDPIVTGAQIIMGLQTIVSRNLPLTDNAAVVTVGAFNAGNRENIIPEEATMIGTIRTLDTTMRNTIHRRIREIATSIAKSAGATVDVSISMEDALVFNNVNLTKQMVPTLQALAGRENVLLVPAATGSEDFSYYAQKVPGFFFRLGAKPVDTKPGENLSHHTPDFRIDESSFPRGVKALCHLTVNYMNSK</sequence>
<reference evidence="4 5" key="1">
    <citation type="submission" date="2016-10" db="EMBL/GenBank/DDBJ databases">
        <authorList>
            <person name="de Groot N.N."/>
        </authorList>
    </citation>
    <scope>NUCLEOTIDE SEQUENCE [LARGE SCALE GENOMIC DNA]</scope>
    <source>
        <strain evidence="4 5">DSM 26130</strain>
    </source>
</reference>
<dbReference type="SUPFAM" id="SSF55031">
    <property type="entry name" value="Bacterial exopeptidase dimerisation domain"/>
    <property type="match status" value="1"/>
</dbReference>
<proteinExistence type="predicted"/>
<feature type="binding site" evidence="2">
    <location>
        <position position="151"/>
    </location>
    <ligand>
        <name>Mn(2+)</name>
        <dbReference type="ChEBI" id="CHEBI:29035"/>
        <label>2</label>
    </ligand>
</feature>
<dbReference type="Pfam" id="PF07687">
    <property type="entry name" value="M20_dimer"/>
    <property type="match status" value="1"/>
</dbReference>